<evidence type="ECO:0000313" key="1">
    <source>
        <dbReference type="EMBL" id="MFC5467221.1"/>
    </source>
</evidence>
<comment type="caution">
    <text evidence="1">The sequence shown here is derived from an EMBL/GenBank/DDBJ whole genome shotgun (WGS) entry which is preliminary data.</text>
</comment>
<evidence type="ECO:0000313" key="2">
    <source>
        <dbReference type="Proteomes" id="UP001596105"/>
    </source>
</evidence>
<organism evidence="1 2">
    <name type="scientific">Cohnella suwonensis</name>
    <dbReference type="NCBI Taxonomy" id="696072"/>
    <lineage>
        <taxon>Bacteria</taxon>
        <taxon>Bacillati</taxon>
        <taxon>Bacillota</taxon>
        <taxon>Bacilli</taxon>
        <taxon>Bacillales</taxon>
        <taxon>Paenibacillaceae</taxon>
        <taxon>Cohnella</taxon>
    </lineage>
</organism>
<protein>
    <submittedName>
        <fullName evidence="1">DUF6171 family protein</fullName>
    </submittedName>
</protein>
<proteinExistence type="predicted"/>
<accession>A0ABW0LRN1</accession>
<dbReference type="EMBL" id="JBHSMH010000001">
    <property type="protein sequence ID" value="MFC5467221.1"/>
    <property type="molecule type" value="Genomic_DNA"/>
</dbReference>
<sequence>MAATGTDVWHCKGCTATVHMTPEEIEQAFGSATGIKSVKLTTEAEYERRMDACRSCESFQFGTTCRWCGCLMAVKAKLENAKCPHPSGNRWTIHSSRENVTGK</sequence>
<dbReference type="Pfam" id="PF19668">
    <property type="entry name" value="DUF6171"/>
    <property type="match status" value="1"/>
</dbReference>
<reference evidence="2" key="1">
    <citation type="journal article" date="2019" name="Int. J. Syst. Evol. Microbiol.">
        <title>The Global Catalogue of Microorganisms (GCM) 10K type strain sequencing project: providing services to taxonomists for standard genome sequencing and annotation.</title>
        <authorList>
            <consortium name="The Broad Institute Genomics Platform"/>
            <consortium name="The Broad Institute Genome Sequencing Center for Infectious Disease"/>
            <person name="Wu L."/>
            <person name="Ma J."/>
        </authorList>
    </citation>
    <scope>NUCLEOTIDE SEQUENCE [LARGE SCALE GENOMIC DNA]</scope>
    <source>
        <strain evidence="2">CCUG 57113</strain>
    </source>
</reference>
<dbReference type="Proteomes" id="UP001596105">
    <property type="component" value="Unassembled WGS sequence"/>
</dbReference>
<gene>
    <name evidence="1" type="ORF">ACFPPD_00720</name>
</gene>
<dbReference type="RefSeq" id="WP_209747686.1">
    <property type="nucleotide sequence ID" value="NZ_JBHSMH010000001.1"/>
</dbReference>
<name>A0ABW0LRN1_9BACL</name>
<dbReference type="InterPro" id="IPR046169">
    <property type="entry name" value="DUF6171"/>
</dbReference>
<keyword evidence="2" id="KW-1185">Reference proteome</keyword>